<feature type="domain" description="Sister chromatid cohesion C-terminal" evidence="8">
    <location>
        <begin position="1447"/>
        <end position="1628"/>
    </location>
</feature>
<sequence length="1892" mass="216303">MLLLIYRCDIYLKGCTKSHDEWSNKSYRLQANSPNLCHFIIHHVILIITLKTALHQGSPAQAAVAEPLINIDVSPTPESAGSAYPSRRRSTASNNNNSKTQATNLSTDSGDKRNSNRTGTLNKNMELPHRRAGGDQKSWFPTEGYVKPYQGPEVIGRRGRHQQQTPQLTPQQYQQQQLTQQQQQQQQLLLQQQYQQQQLQQLQQQQQHHRQRQRAQHHQQLPMPPLPPPPPPQHQRRHMQPQPMDDEIEEISFGKAVELLVARNSRPIVVLEPLDPETLQSIAIGGRIKTDCDILRRQLQGCKRRYSGDSGDDDNDDDPYSRKKRRRRNKRFHQRTLSLDELLESPTFKKFASSIEYVFDTAEDVDFGSLDPNDDDVECPPESLISKQVMSEICSEAAKLKSMGVFNQIPADKLVRLLTILQWNVRDGIKLTPNINKEDDDDDDDEEQVLWREITMERVMRSMDASLTAVYIMTATEMPKQVFLEDVIERIILFAKWQLQNTVYPEFDPVYRIDPHNKDGYHGSVKAKRNRSHIVKNKSTILLYNKLCELVEALGILLNIQELTDTVILQVSTLGVSPFFVEGISEMQLNAMKLVTIIFSKYDKHRQLILEDIFASLARLPSSKRNLRHYRLNAEESIQMVTALALQLIQCVVKVPKPKPIIHDLTGEEKPPEKNSKGKTDNDVLIVTSYETAMRTGYNFLSVFLKKCTAKGEDDYRPLFENFVQDLLSTVNKPEWPASELLLSLLGRILVQQFSNKSTDMSLRVASLEYLGIVAARLRKDAVSSHMDQETINDIVDKAINSRTERKDSTMANIDDECRQTECLQKALLDYLAENGQSEPALLFSRSFYIAQWYRDTDMEAEKASKKGARAEKDGDVEEVDRITDLITNSEKKKKFLLSMVPVNHKPLGSMRTSQNILSYQEACLAARYLSSKRPFALSFDIYLTQILRVLSETAVAVRTKAMKCLSAVVEADPGILARDDMQRGVHGRFLDQSTSVREAAVELVGKFILIRPELIPKYYDMLCDRILDTGISVRKRVIKIFKDICLEQPDFPKIPEMCVKMIRRVNDEEGIKKLVNEVFQTMWFTPLREKNSENKLLRRVVNITEVVSACKDSGIEFFEQMLENLLREDEEGKINKSALQACRQIVNCLVENVLTLEEKSVGTEDGSESSSQHLVACLSTLYMFSKIKPDLAVQHAITLQPYLDIKCNTVGDTMVLHNVARILELIVPLMEHPSESFLVQLEEDMMKLILKHGMMVLQSCVSCLGAVVNNVSHNYRLVKDCFQKFFGVLSRLMADHKRNPDNPTLLSRRPTLLRALFTVGLLCRHFDFDSKDMGETKVSIKDRVFDVLSYFIAHEDEDVRIKALTGLGFMCIRHYEYMLGRTLKELYYYLLTDYNASTKLKIQALKNLHGYLVEEEVKMIQADAEWRKQCKAEDLRDMGDVQSGMASTIIQVYLKQILESFICSNSQVRGAALGVIHLVLRQGLIHPVQCVPYLITMGTESDSSVRVKADQQLQEIDKKYPGFIHMKALQGIKMSYRLQSIIQDPSEPVRGLRNMDNSFQSLNAFLYTVLRGNRSHRRALLTSLLNLFDDSARVSLEELLYVADNLAFFPYQTQDEPLFIIHQIDIIVSVSGSNLLQSFKEGIFMKNTGNQNDVENERKENFDDEEEEDIDILTEKLSENIEPLQEICRISQGCILLLVLKQHLKDLYGFTDTKIYRYSPTEAAKVYDKVLSRKFNVEFTPTSTIELLKKGPPKSDDQEARKKLVEEYLDFKHLMLSIDPPDDNDSDDNKSTGRASPTPKKQGEEGTDKSIEIVDKDGSDAVKSKSSHTPHQTTRAHKYAVLLEKKKRVRMTPKPKPTPPPKKKVTKKKRKRRMSDSEEDSDSEDDPDFVA</sequence>
<dbReference type="InterPro" id="IPR016024">
    <property type="entry name" value="ARM-type_fold"/>
</dbReference>
<evidence type="ECO:0000313" key="9">
    <source>
        <dbReference type="EMBL" id="CAE1178726.1"/>
    </source>
</evidence>
<dbReference type="GO" id="GO:0061775">
    <property type="term" value="F:cohesin loader activity"/>
    <property type="evidence" value="ECO:0007669"/>
    <property type="project" value="InterPro"/>
</dbReference>
<evidence type="ECO:0000256" key="3">
    <source>
        <dbReference type="ARBA" id="ARBA00022737"/>
    </source>
</evidence>
<feature type="compositionally biased region" description="Acidic residues" evidence="7">
    <location>
        <begin position="1878"/>
        <end position="1892"/>
    </location>
</feature>
<feature type="region of interest" description="Disordered" evidence="7">
    <location>
        <begin position="75"/>
        <end position="171"/>
    </location>
</feature>
<dbReference type="Gene3D" id="1.25.10.10">
    <property type="entry name" value="Leucine-rich Repeat Variant"/>
    <property type="match status" value="2"/>
</dbReference>
<comment type="caution">
    <text evidence="9">The sequence shown here is derived from an EMBL/GenBank/DDBJ whole genome shotgun (WGS) entry which is preliminary data.</text>
</comment>
<feature type="region of interest" description="Disordered" evidence="7">
    <location>
        <begin position="1777"/>
        <end position="1892"/>
    </location>
</feature>
<dbReference type="InterPro" id="IPR024986">
    <property type="entry name" value="Nipped-B_C"/>
</dbReference>
<keyword evidence="3 6" id="KW-0677">Repeat</keyword>
<organism evidence="9 10">
    <name type="scientific">Acanthosepion pharaonis</name>
    <name type="common">Pharaoh cuttlefish</name>
    <name type="synonym">Sepia pharaonis</name>
    <dbReference type="NCBI Taxonomy" id="158019"/>
    <lineage>
        <taxon>Eukaryota</taxon>
        <taxon>Metazoa</taxon>
        <taxon>Spiralia</taxon>
        <taxon>Lophotrochozoa</taxon>
        <taxon>Mollusca</taxon>
        <taxon>Cephalopoda</taxon>
        <taxon>Coleoidea</taxon>
        <taxon>Decapodiformes</taxon>
        <taxon>Sepiida</taxon>
        <taxon>Sepiina</taxon>
        <taxon>Sepiidae</taxon>
        <taxon>Acanthosepion</taxon>
    </lineage>
</organism>
<feature type="compositionally biased region" description="Polar residues" evidence="7">
    <location>
        <begin position="99"/>
        <end position="108"/>
    </location>
</feature>
<dbReference type="Pfam" id="PF12830">
    <property type="entry name" value="Nipped-B_C"/>
    <property type="match status" value="1"/>
</dbReference>
<dbReference type="InterPro" id="IPR026003">
    <property type="entry name" value="Cohesin_HEAT"/>
</dbReference>
<dbReference type="GO" id="GO:0140588">
    <property type="term" value="P:chromatin looping"/>
    <property type="evidence" value="ECO:0007669"/>
    <property type="project" value="InterPro"/>
</dbReference>
<dbReference type="GO" id="GO:0034087">
    <property type="term" value="P:establishment of mitotic sister chromatid cohesion"/>
    <property type="evidence" value="ECO:0007669"/>
    <property type="project" value="TreeGrafter"/>
</dbReference>
<dbReference type="CDD" id="cd23958">
    <property type="entry name" value="SCC2"/>
    <property type="match status" value="1"/>
</dbReference>
<gene>
    <name evidence="9" type="ORF">SPHA_15381</name>
</gene>
<evidence type="ECO:0000259" key="8">
    <source>
        <dbReference type="Pfam" id="PF12830"/>
    </source>
</evidence>
<keyword evidence="10" id="KW-1185">Reference proteome</keyword>
<evidence type="ECO:0000256" key="1">
    <source>
        <dbReference type="ARBA" id="ARBA00004123"/>
    </source>
</evidence>
<dbReference type="InterPro" id="IPR011989">
    <property type="entry name" value="ARM-like"/>
</dbReference>
<dbReference type="Pfam" id="PF12765">
    <property type="entry name" value="Cohesin_HEAT"/>
    <property type="match status" value="1"/>
</dbReference>
<dbReference type="GO" id="GO:0090694">
    <property type="term" value="C:Scc2-Scc4 cohesin loading complex"/>
    <property type="evidence" value="ECO:0007669"/>
    <property type="project" value="TreeGrafter"/>
</dbReference>
<protein>
    <recommendedName>
        <fullName evidence="6">Nipped-B protein</fullName>
    </recommendedName>
</protein>
<dbReference type="Proteomes" id="UP000597762">
    <property type="component" value="Unassembled WGS sequence"/>
</dbReference>
<evidence type="ECO:0000256" key="5">
    <source>
        <dbReference type="ARBA" id="ARBA00023306"/>
    </source>
</evidence>
<dbReference type="SUPFAM" id="SSF48371">
    <property type="entry name" value="ARM repeat"/>
    <property type="match status" value="1"/>
</dbReference>
<dbReference type="GO" id="GO:1990414">
    <property type="term" value="P:replication-born double-strand break repair via sister chromatid exchange"/>
    <property type="evidence" value="ECO:0007669"/>
    <property type="project" value="TreeGrafter"/>
</dbReference>
<keyword evidence="4 6" id="KW-0539">Nucleus</keyword>
<dbReference type="InterPro" id="IPR033031">
    <property type="entry name" value="Scc2/Nipped-B"/>
</dbReference>
<dbReference type="PANTHER" id="PTHR21704:SF18">
    <property type="entry name" value="NIPPED-B-LIKE PROTEIN"/>
    <property type="match status" value="1"/>
</dbReference>
<evidence type="ECO:0000256" key="7">
    <source>
        <dbReference type="SAM" id="MobiDB-lite"/>
    </source>
</evidence>
<comment type="subcellular location">
    <subcellularLocation>
        <location evidence="1 6">Nucleus</location>
    </subcellularLocation>
</comment>
<feature type="compositionally biased region" description="Pro residues" evidence="7">
    <location>
        <begin position="222"/>
        <end position="233"/>
    </location>
</feature>
<proteinExistence type="inferred from homology"/>
<accession>A0A812BDE4</accession>
<feature type="compositionally biased region" description="Basic residues" evidence="7">
    <location>
        <begin position="322"/>
        <end position="331"/>
    </location>
</feature>
<dbReference type="OrthoDB" id="418242at2759"/>
<keyword evidence="5 6" id="KW-0131">Cell cycle</keyword>
<feature type="compositionally biased region" description="Low complexity" evidence="7">
    <location>
        <begin position="162"/>
        <end position="171"/>
    </location>
</feature>
<feature type="compositionally biased region" description="Basic and acidic residues" evidence="7">
    <location>
        <begin position="1802"/>
        <end position="1824"/>
    </location>
</feature>
<dbReference type="GO" id="GO:0003682">
    <property type="term" value="F:chromatin binding"/>
    <property type="evidence" value="ECO:0007669"/>
    <property type="project" value="TreeGrafter"/>
</dbReference>
<feature type="compositionally biased region" description="Basic residues" evidence="7">
    <location>
        <begin position="1862"/>
        <end position="1874"/>
    </location>
</feature>
<comment type="similarity">
    <text evidence="2 6">Belongs to the SCC2/Nipped-B family.</text>
</comment>
<dbReference type="GO" id="GO:0010468">
    <property type="term" value="P:regulation of gene expression"/>
    <property type="evidence" value="ECO:0007669"/>
    <property type="project" value="InterPro"/>
</dbReference>
<evidence type="ECO:0000256" key="2">
    <source>
        <dbReference type="ARBA" id="ARBA00009252"/>
    </source>
</evidence>
<dbReference type="PANTHER" id="PTHR21704">
    <property type="entry name" value="NIPPED-B-LIKE PROTEIN DELANGIN SCC2-RELATED"/>
    <property type="match status" value="1"/>
</dbReference>
<feature type="compositionally biased region" description="Basic residues" evidence="7">
    <location>
        <begin position="207"/>
        <end position="217"/>
    </location>
</feature>
<reference evidence="9" key="1">
    <citation type="submission" date="2021-01" db="EMBL/GenBank/DDBJ databases">
        <authorList>
            <person name="Li R."/>
            <person name="Bekaert M."/>
        </authorList>
    </citation>
    <scope>NUCLEOTIDE SEQUENCE</scope>
    <source>
        <strain evidence="9">Farmed</strain>
    </source>
</reference>
<feature type="region of interest" description="Disordered" evidence="7">
    <location>
        <begin position="203"/>
        <end position="243"/>
    </location>
</feature>
<dbReference type="EMBL" id="CAHIKZ030000535">
    <property type="protein sequence ID" value="CAE1178726.1"/>
    <property type="molecule type" value="Genomic_DNA"/>
</dbReference>
<evidence type="ECO:0000313" key="10">
    <source>
        <dbReference type="Proteomes" id="UP000597762"/>
    </source>
</evidence>
<dbReference type="GO" id="GO:0071169">
    <property type="term" value="P:establishment of protein localization to chromatin"/>
    <property type="evidence" value="ECO:0007669"/>
    <property type="project" value="TreeGrafter"/>
</dbReference>
<evidence type="ECO:0000256" key="6">
    <source>
        <dbReference type="RuleBase" id="RU364107"/>
    </source>
</evidence>
<name>A0A812BDE4_ACAPH</name>
<feature type="region of interest" description="Disordered" evidence="7">
    <location>
        <begin position="304"/>
        <end position="331"/>
    </location>
</feature>
<evidence type="ECO:0000256" key="4">
    <source>
        <dbReference type="ARBA" id="ARBA00023242"/>
    </source>
</evidence>